<dbReference type="Pfam" id="PF01261">
    <property type="entry name" value="AP_endonuc_2"/>
    <property type="match status" value="1"/>
</dbReference>
<dbReference type="InterPro" id="IPR050312">
    <property type="entry name" value="IolE/XylAMocC-like"/>
</dbReference>
<sequence length="278" mass="32341">MNCKLAAMNCHYRFYPLEYFFSSAKENGFKAVEIWTGPQHFYMDYKNYEDVNKLKELSWKYQIEVISICPEQTNPKPNNIAIKDNKRKENVKRYFCNAIDVASEVGCKHIVITSGWAFYNENLEEAFNRSVHMIKDIAIYAEKKKIYLAIEALQPMESKLVTNISDIKKLKKMVNSDYLKICIDFGAMAKAGESIKEYFQAFGNDIIHVHFVDGTPTGHLAWGDGERNLEQDIRDLEKWGYKGYLSLETANERYYENPSEADKKSIIAFNKIIKEKKI</sequence>
<name>A0ABT4D7X3_9CLOT</name>
<evidence type="ECO:0000313" key="3">
    <source>
        <dbReference type="Proteomes" id="UP001144612"/>
    </source>
</evidence>
<dbReference type="PANTHER" id="PTHR12110">
    <property type="entry name" value="HYDROXYPYRUVATE ISOMERASE"/>
    <property type="match status" value="1"/>
</dbReference>
<dbReference type="RefSeq" id="WP_268060814.1">
    <property type="nucleotide sequence ID" value="NZ_JAPQFJ010000005.1"/>
</dbReference>
<dbReference type="EMBL" id="JAPQFJ010000005">
    <property type="protein sequence ID" value="MCY6958402.1"/>
    <property type="molecule type" value="Genomic_DNA"/>
</dbReference>
<dbReference type="InterPro" id="IPR013022">
    <property type="entry name" value="Xyl_isomerase-like_TIM-brl"/>
</dbReference>
<dbReference type="Proteomes" id="UP001144612">
    <property type="component" value="Unassembled WGS sequence"/>
</dbReference>
<protein>
    <submittedName>
        <fullName evidence="2">TIM barrel protein</fullName>
    </submittedName>
</protein>
<evidence type="ECO:0000259" key="1">
    <source>
        <dbReference type="Pfam" id="PF01261"/>
    </source>
</evidence>
<reference evidence="2" key="1">
    <citation type="submission" date="2022-12" db="EMBL/GenBank/DDBJ databases">
        <title>Clostridium sp. nov., isolated from industrial wastewater.</title>
        <authorList>
            <person name="Jiayan W."/>
        </authorList>
    </citation>
    <scope>NUCLEOTIDE SEQUENCE</scope>
    <source>
        <strain evidence="2">ZC22-4</strain>
    </source>
</reference>
<dbReference type="InterPro" id="IPR036237">
    <property type="entry name" value="Xyl_isomerase-like_sf"/>
</dbReference>
<proteinExistence type="predicted"/>
<feature type="domain" description="Xylose isomerase-like TIM barrel" evidence="1">
    <location>
        <begin position="23"/>
        <end position="260"/>
    </location>
</feature>
<keyword evidence="3" id="KW-1185">Reference proteome</keyword>
<evidence type="ECO:0000313" key="2">
    <source>
        <dbReference type="EMBL" id="MCY6958402.1"/>
    </source>
</evidence>
<comment type="caution">
    <text evidence="2">The sequence shown here is derived from an EMBL/GenBank/DDBJ whole genome shotgun (WGS) entry which is preliminary data.</text>
</comment>
<dbReference type="PANTHER" id="PTHR12110:SF53">
    <property type="entry name" value="BLR5974 PROTEIN"/>
    <property type="match status" value="1"/>
</dbReference>
<organism evidence="2 3">
    <name type="scientific">Clostridium brassicae</name>
    <dbReference type="NCBI Taxonomy" id="2999072"/>
    <lineage>
        <taxon>Bacteria</taxon>
        <taxon>Bacillati</taxon>
        <taxon>Bacillota</taxon>
        <taxon>Clostridia</taxon>
        <taxon>Eubacteriales</taxon>
        <taxon>Clostridiaceae</taxon>
        <taxon>Clostridium</taxon>
    </lineage>
</organism>
<dbReference type="SUPFAM" id="SSF51658">
    <property type="entry name" value="Xylose isomerase-like"/>
    <property type="match status" value="1"/>
</dbReference>
<accession>A0ABT4D7X3</accession>
<dbReference type="Gene3D" id="3.20.20.150">
    <property type="entry name" value="Divalent-metal-dependent TIM barrel enzymes"/>
    <property type="match status" value="1"/>
</dbReference>
<gene>
    <name evidence="2" type="ORF">OW729_07280</name>
</gene>